<dbReference type="SUPFAM" id="SSF56436">
    <property type="entry name" value="C-type lectin-like"/>
    <property type="match status" value="1"/>
</dbReference>
<evidence type="ECO:0000259" key="1">
    <source>
        <dbReference type="Pfam" id="PF03781"/>
    </source>
</evidence>
<dbReference type="InterPro" id="IPR042095">
    <property type="entry name" value="SUMF_sf"/>
</dbReference>
<gene>
    <name evidence="2" type="ORF">ACFQ1R_06535</name>
</gene>
<comment type="caution">
    <text evidence="2">The sequence shown here is derived from an EMBL/GenBank/DDBJ whole genome shotgun (WGS) entry which is preliminary data.</text>
</comment>
<dbReference type="PANTHER" id="PTHR23150:SF19">
    <property type="entry name" value="FORMYLGLYCINE-GENERATING ENZYME"/>
    <property type="match status" value="1"/>
</dbReference>
<reference evidence="3" key="1">
    <citation type="journal article" date="2019" name="Int. J. Syst. Evol. Microbiol.">
        <title>The Global Catalogue of Microorganisms (GCM) 10K type strain sequencing project: providing services to taxonomists for standard genome sequencing and annotation.</title>
        <authorList>
            <consortium name="The Broad Institute Genomics Platform"/>
            <consortium name="The Broad Institute Genome Sequencing Center for Infectious Disease"/>
            <person name="Wu L."/>
            <person name="Ma J."/>
        </authorList>
    </citation>
    <scope>NUCLEOTIDE SEQUENCE [LARGE SCALE GENOMIC DNA]</scope>
    <source>
        <strain evidence="3">CCUG 62414</strain>
    </source>
</reference>
<dbReference type="InterPro" id="IPR051043">
    <property type="entry name" value="Sulfatase_Mod_Factor_Kinase"/>
</dbReference>
<dbReference type="PROSITE" id="PS51257">
    <property type="entry name" value="PROKAR_LIPOPROTEIN"/>
    <property type="match status" value="1"/>
</dbReference>
<accession>A0ABW3JGY2</accession>
<dbReference type="EMBL" id="JBHTJI010000001">
    <property type="protein sequence ID" value="MFD0989745.1"/>
    <property type="molecule type" value="Genomic_DNA"/>
</dbReference>
<feature type="domain" description="Sulfatase-modifying factor enzyme-like" evidence="1">
    <location>
        <begin position="25"/>
        <end position="110"/>
    </location>
</feature>
<sequence length="193" mass="22097">MNIWKCILLCLILFTSCKKKELALKPVSYAEFEQFVNETGYVTDADAYGWSIVQVDVYNYKKVDNANWKKPDGINGVSSKKLPVTQVSYNDAKAYCKWAKKRLPTYNEYWEVVKHDNRIIVSENKFPISEIDKVNIVGNVWDITETKVNNLVRLAGGSLFCSEKTCHGTIEDRELFVDKETGNIHIGFSVIEL</sequence>
<dbReference type="RefSeq" id="WP_379925331.1">
    <property type="nucleotide sequence ID" value="NZ_JBHTJI010000001.1"/>
</dbReference>
<dbReference type="Proteomes" id="UP001597061">
    <property type="component" value="Unassembled WGS sequence"/>
</dbReference>
<keyword evidence="3" id="KW-1185">Reference proteome</keyword>
<dbReference type="InterPro" id="IPR005532">
    <property type="entry name" value="SUMF_dom"/>
</dbReference>
<proteinExistence type="predicted"/>
<evidence type="ECO:0000313" key="3">
    <source>
        <dbReference type="Proteomes" id="UP001597061"/>
    </source>
</evidence>
<dbReference type="Gene3D" id="3.90.1580.10">
    <property type="entry name" value="paralog of FGE (formylglycine-generating enzyme)"/>
    <property type="match status" value="1"/>
</dbReference>
<evidence type="ECO:0000313" key="2">
    <source>
        <dbReference type="EMBL" id="MFD0989745.1"/>
    </source>
</evidence>
<protein>
    <submittedName>
        <fullName evidence="2">SUMF1/EgtB/PvdO family nonheme iron enzyme</fullName>
    </submittedName>
</protein>
<name>A0ABW3JGY2_9FLAO</name>
<dbReference type="InterPro" id="IPR016187">
    <property type="entry name" value="CTDL_fold"/>
</dbReference>
<dbReference type="Pfam" id="PF03781">
    <property type="entry name" value="FGE-sulfatase"/>
    <property type="match status" value="1"/>
</dbReference>
<organism evidence="2 3">
    <name type="scientific">Mariniflexile jejuense</name>
    <dbReference type="NCBI Taxonomy" id="1173582"/>
    <lineage>
        <taxon>Bacteria</taxon>
        <taxon>Pseudomonadati</taxon>
        <taxon>Bacteroidota</taxon>
        <taxon>Flavobacteriia</taxon>
        <taxon>Flavobacteriales</taxon>
        <taxon>Flavobacteriaceae</taxon>
        <taxon>Mariniflexile</taxon>
    </lineage>
</organism>
<dbReference type="PANTHER" id="PTHR23150">
    <property type="entry name" value="SULFATASE MODIFYING FACTOR 1, 2"/>
    <property type="match status" value="1"/>
</dbReference>